<reference evidence="2 3" key="1">
    <citation type="journal article" date="2019" name="Nat. Microbiol.">
        <title>Mediterranean grassland soil C-N compound turnover is dependent on rainfall and depth, and is mediated by genomically divergent microorganisms.</title>
        <authorList>
            <person name="Diamond S."/>
            <person name="Andeer P.F."/>
            <person name="Li Z."/>
            <person name="Crits-Christoph A."/>
            <person name="Burstein D."/>
            <person name="Anantharaman K."/>
            <person name="Lane K.R."/>
            <person name="Thomas B.C."/>
            <person name="Pan C."/>
            <person name="Northen T.R."/>
            <person name="Banfield J.F."/>
        </authorList>
    </citation>
    <scope>NUCLEOTIDE SEQUENCE [LARGE SCALE GENOMIC DNA]</scope>
    <source>
        <strain evidence="2">NP_2</strain>
    </source>
</reference>
<keyword evidence="2" id="KW-0808">Transferase</keyword>
<protein>
    <submittedName>
        <fullName evidence="2">Glycosyltransferase family 4 protein</fullName>
    </submittedName>
</protein>
<feature type="domain" description="Glycosyltransferase subfamily 4-like N-terminal" evidence="1">
    <location>
        <begin position="43"/>
        <end position="196"/>
    </location>
</feature>
<dbReference type="EMBL" id="VBAJ01000205">
    <property type="protein sequence ID" value="TMJ06997.1"/>
    <property type="molecule type" value="Genomic_DNA"/>
</dbReference>
<dbReference type="InterPro" id="IPR028098">
    <property type="entry name" value="Glyco_trans_4-like_N"/>
</dbReference>
<accession>A0A537LH10</accession>
<comment type="caution">
    <text evidence="2">The sequence shown here is derived from an EMBL/GenBank/DDBJ whole genome shotgun (WGS) entry which is preliminary data.</text>
</comment>
<dbReference type="GO" id="GO:0016757">
    <property type="term" value="F:glycosyltransferase activity"/>
    <property type="evidence" value="ECO:0007669"/>
    <property type="project" value="TreeGrafter"/>
</dbReference>
<dbReference type="AlphaFoldDB" id="A0A537LH10"/>
<dbReference type="PANTHER" id="PTHR45947:SF3">
    <property type="entry name" value="SULFOQUINOVOSYL TRANSFERASE SQD2"/>
    <property type="match status" value="1"/>
</dbReference>
<evidence type="ECO:0000313" key="2">
    <source>
        <dbReference type="EMBL" id="TMJ06997.1"/>
    </source>
</evidence>
<organism evidence="2 3">
    <name type="scientific">Candidatus Segetimicrobium genomatis</name>
    <dbReference type="NCBI Taxonomy" id="2569760"/>
    <lineage>
        <taxon>Bacteria</taxon>
        <taxon>Bacillati</taxon>
        <taxon>Candidatus Sysuimicrobiota</taxon>
        <taxon>Candidatus Sysuimicrobiia</taxon>
        <taxon>Candidatus Sysuimicrobiales</taxon>
        <taxon>Candidatus Segetimicrobiaceae</taxon>
        <taxon>Candidatus Segetimicrobium</taxon>
    </lineage>
</organism>
<gene>
    <name evidence="2" type="ORF">E6G99_08140</name>
</gene>
<evidence type="ECO:0000259" key="1">
    <source>
        <dbReference type="Pfam" id="PF13439"/>
    </source>
</evidence>
<dbReference type="InterPro" id="IPR050194">
    <property type="entry name" value="Glycosyltransferase_grp1"/>
</dbReference>
<dbReference type="CDD" id="cd03801">
    <property type="entry name" value="GT4_PimA-like"/>
    <property type="match status" value="1"/>
</dbReference>
<dbReference type="PANTHER" id="PTHR45947">
    <property type="entry name" value="SULFOQUINOVOSYL TRANSFERASE SQD2"/>
    <property type="match status" value="1"/>
</dbReference>
<dbReference type="Proteomes" id="UP000318661">
    <property type="component" value="Unassembled WGS sequence"/>
</dbReference>
<dbReference type="Gene3D" id="3.40.50.2000">
    <property type="entry name" value="Glycogen Phosphorylase B"/>
    <property type="match status" value="2"/>
</dbReference>
<name>A0A537LH10_9BACT</name>
<evidence type="ECO:0000313" key="3">
    <source>
        <dbReference type="Proteomes" id="UP000318661"/>
    </source>
</evidence>
<dbReference type="Pfam" id="PF13692">
    <property type="entry name" value="Glyco_trans_1_4"/>
    <property type="match status" value="1"/>
</dbReference>
<dbReference type="SUPFAM" id="SSF53756">
    <property type="entry name" value="UDP-Glycosyltransferase/glycogen phosphorylase"/>
    <property type="match status" value="1"/>
</dbReference>
<sequence>MSGVFSSCMVSCYHPREDTRMRVWFLARNHLPFSPSSIHRRQVGGGEIALYYVAKGLAGLGHDVAVINRCGPEAGSYDGVLYYDAAASPSQWQAAARSQPPDVLVVCRRMLDVLARVPARSKVFWAHDSQGVPMQAPRTGTGRRLAIGWGRTTGPWFHQRVDRIFVISRYLADVFRWLFRAPADKLVVIPVGIELDLFSGPPRPRVPLRFIHTSVPDRGLVHLLREVFPPLRHSLPASELHVYSYRPLDPYTRYSTPGVHFHGWVPKPELVRALGESTLMLYPANAEEMGCIAVLESMAAGTPAVTSSLGVLPELAGDGSCGVVVEGWPGTREFSGRYVEATMNLLADPDRLERMRVAAREYAITRHNWEAIAVRWQEMLRATLQDMKSGRQVR</sequence>
<proteinExistence type="predicted"/>
<dbReference type="Pfam" id="PF13439">
    <property type="entry name" value="Glyco_transf_4"/>
    <property type="match status" value="1"/>
</dbReference>